<comment type="subcellular location">
    <subcellularLocation>
        <location evidence="1">Membrane</location>
        <topology evidence="1">Multi-pass membrane protein</topology>
    </subcellularLocation>
</comment>
<evidence type="ECO:0000256" key="2">
    <source>
        <dbReference type="ARBA" id="ARBA00023040"/>
    </source>
</evidence>
<keyword evidence="7" id="KW-1185">Reference proteome</keyword>
<evidence type="ECO:0008006" key="8">
    <source>
        <dbReference type="Google" id="ProtNLM"/>
    </source>
</evidence>
<evidence type="ECO:0000313" key="7">
    <source>
        <dbReference type="Proteomes" id="UP000295070"/>
    </source>
</evidence>
<evidence type="ECO:0000256" key="4">
    <source>
        <dbReference type="ARBA" id="ARBA00023224"/>
    </source>
</evidence>
<reference evidence="6 7" key="1">
    <citation type="submission" date="2019-01" db="EMBL/GenBank/DDBJ databases">
        <title>A chromosome-scale genome assembly of the yellow perch, Perca flavescens.</title>
        <authorList>
            <person name="Feron R."/>
            <person name="Morvezen R."/>
            <person name="Bestin A."/>
            <person name="Haffray P."/>
            <person name="Klopp C."/>
            <person name="Zahm M."/>
            <person name="Cabau C."/>
            <person name="Roques C."/>
            <person name="Donnadieu C."/>
            <person name="Bouchez O."/>
            <person name="Christie M."/>
            <person name="Larson W."/>
            <person name="Guiguen Y."/>
        </authorList>
    </citation>
    <scope>NUCLEOTIDE SEQUENCE [LARGE SCALE GENOMIC DNA]</scope>
    <source>
        <strain evidence="6">YP-PL-M2</strain>
        <tissue evidence="6">Blood</tissue>
    </source>
</reference>
<dbReference type="GO" id="GO:0005886">
    <property type="term" value="C:plasma membrane"/>
    <property type="evidence" value="ECO:0007669"/>
    <property type="project" value="TreeGrafter"/>
</dbReference>
<name>A0A484CNA5_PERFV</name>
<dbReference type="PANTHER" id="PTHR24248:SF17">
    <property type="entry name" value="ALPHA-1B ADRENERGIC RECEPTOR"/>
    <property type="match status" value="1"/>
</dbReference>
<evidence type="ECO:0000256" key="5">
    <source>
        <dbReference type="SAM" id="MobiDB-lite"/>
    </source>
</evidence>
<keyword evidence="2" id="KW-0297">G-protein coupled receptor</keyword>
<evidence type="ECO:0000313" key="6">
    <source>
        <dbReference type="EMBL" id="TDH05420.1"/>
    </source>
</evidence>
<dbReference type="EMBL" id="SCKG01000013">
    <property type="protein sequence ID" value="TDH05420.1"/>
    <property type="molecule type" value="Genomic_DNA"/>
</dbReference>
<dbReference type="GO" id="GO:0071880">
    <property type="term" value="P:adenylate cyclase-activating adrenergic receptor signaling pathway"/>
    <property type="evidence" value="ECO:0007669"/>
    <property type="project" value="TreeGrafter"/>
</dbReference>
<proteinExistence type="predicted"/>
<dbReference type="SUPFAM" id="SSF81321">
    <property type="entry name" value="Family A G protein-coupled receptor-like"/>
    <property type="match status" value="1"/>
</dbReference>
<feature type="region of interest" description="Disordered" evidence="5">
    <location>
        <begin position="86"/>
        <end position="132"/>
    </location>
</feature>
<evidence type="ECO:0000256" key="1">
    <source>
        <dbReference type="ARBA" id="ARBA00004141"/>
    </source>
</evidence>
<sequence length="132" mass="14859">MLLIVSSGSFNKDLHPPPTLFKVIFWLGYFNSCLNPIIYPCYSREFKQAFIRILRCRWKRKRQGWQAYYNYRRHEGSHATSFLNGSQQTLASVSPSPPPSRLRPPSSRLRPQGLAEGPGTTGLGTGADSSAN</sequence>
<gene>
    <name evidence="6" type="ORF">EPR50_G00142470</name>
</gene>
<dbReference type="Gene3D" id="1.20.1070.10">
    <property type="entry name" value="Rhodopsin 7-helix transmembrane proteins"/>
    <property type="match status" value="1"/>
</dbReference>
<comment type="caution">
    <text evidence="6">The sequence shown here is derived from an EMBL/GenBank/DDBJ whole genome shotgun (WGS) entry which is preliminary data.</text>
</comment>
<protein>
    <recommendedName>
        <fullName evidence="8">G-protein coupled receptors family 1 profile domain-containing protein</fullName>
    </recommendedName>
</protein>
<dbReference type="Proteomes" id="UP000295070">
    <property type="component" value="Chromosome 13"/>
</dbReference>
<dbReference type="GO" id="GO:0043410">
    <property type="term" value="P:positive regulation of MAPK cascade"/>
    <property type="evidence" value="ECO:0007669"/>
    <property type="project" value="TreeGrafter"/>
</dbReference>
<dbReference type="GO" id="GO:0004937">
    <property type="term" value="F:alpha1-adrenergic receptor activity"/>
    <property type="evidence" value="ECO:0007669"/>
    <property type="project" value="TreeGrafter"/>
</dbReference>
<dbReference type="GO" id="GO:0007204">
    <property type="term" value="P:positive regulation of cytosolic calcium ion concentration"/>
    <property type="evidence" value="ECO:0007669"/>
    <property type="project" value="TreeGrafter"/>
</dbReference>
<keyword evidence="4" id="KW-0807">Transducer</keyword>
<dbReference type="PANTHER" id="PTHR24248">
    <property type="entry name" value="ADRENERGIC RECEPTOR-RELATED G-PROTEIN COUPLED RECEPTOR"/>
    <property type="match status" value="1"/>
</dbReference>
<organism evidence="6 7">
    <name type="scientific">Perca flavescens</name>
    <name type="common">American yellow perch</name>
    <name type="synonym">Morone flavescens</name>
    <dbReference type="NCBI Taxonomy" id="8167"/>
    <lineage>
        <taxon>Eukaryota</taxon>
        <taxon>Metazoa</taxon>
        <taxon>Chordata</taxon>
        <taxon>Craniata</taxon>
        <taxon>Vertebrata</taxon>
        <taxon>Euteleostomi</taxon>
        <taxon>Actinopterygii</taxon>
        <taxon>Neopterygii</taxon>
        <taxon>Teleostei</taxon>
        <taxon>Neoteleostei</taxon>
        <taxon>Acanthomorphata</taxon>
        <taxon>Eupercaria</taxon>
        <taxon>Perciformes</taxon>
        <taxon>Percoidei</taxon>
        <taxon>Percidae</taxon>
        <taxon>Percinae</taxon>
        <taxon>Perca</taxon>
    </lineage>
</organism>
<keyword evidence="3" id="KW-0675">Receptor</keyword>
<dbReference type="AlphaFoldDB" id="A0A484CNA5"/>
<dbReference type="STRING" id="8167.A0A484CNA5"/>
<dbReference type="GO" id="GO:0007267">
    <property type="term" value="P:cell-cell signaling"/>
    <property type="evidence" value="ECO:0007669"/>
    <property type="project" value="TreeGrafter"/>
</dbReference>
<accession>A0A484CNA5</accession>
<evidence type="ECO:0000256" key="3">
    <source>
        <dbReference type="ARBA" id="ARBA00023170"/>
    </source>
</evidence>
<dbReference type="GO" id="GO:0007200">
    <property type="term" value="P:phospholipase C-activating G protein-coupled receptor signaling pathway"/>
    <property type="evidence" value="ECO:0007669"/>
    <property type="project" value="TreeGrafter"/>
</dbReference>